<accession>A0A3S1AXX7</accession>
<dbReference type="EMBL" id="RSCL01000021">
    <property type="protein sequence ID" value="RUT01057.1"/>
    <property type="molecule type" value="Genomic_DNA"/>
</dbReference>
<comment type="caution">
    <text evidence="1">The sequence shown here is derived from an EMBL/GenBank/DDBJ whole genome shotgun (WGS) entry which is preliminary data.</text>
</comment>
<organism evidence="1 2">
    <name type="scientific">Dulcicalothrix desertica PCC 7102</name>
    <dbReference type="NCBI Taxonomy" id="232991"/>
    <lineage>
        <taxon>Bacteria</taxon>
        <taxon>Bacillati</taxon>
        <taxon>Cyanobacteriota</taxon>
        <taxon>Cyanophyceae</taxon>
        <taxon>Nostocales</taxon>
        <taxon>Calotrichaceae</taxon>
        <taxon>Dulcicalothrix</taxon>
    </lineage>
</organism>
<dbReference type="Proteomes" id="UP000271624">
    <property type="component" value="Unassembled WGS sequence"/>
</dbReference>
<sequence>MGVAGLSVSCVQEENLIEPARTGVKKDRCCYKNSRLLKEIGNLTIKVKATNS</sequence>
<dbReference type="AlphaFoldDB" id="A0A3S1AXX7"/>
<evidence type="ECO:0000313" key="2">
    <source>
        <dbReference type="Proteomes" id="UP000271624"/>
    </source>
</evidence>
<protein>
    <submittedName>
        <fullName evidence="1">Uncharacterized protein</fullName>
    </submittedName>
</protein>
<keyword evidence="2" id="KW-1185">Reference proteome</keyword>
<evidence type="ECO:0000313" key="1">
    <source>
        <dbReference type="EMBL" id="RUT01057.1"/>
    </source>
</evidence>
<reference evidence="1" key="1">
    <citation type="submission" date="2018-12" db="EMBL/GenBank/DDBJ databases">
        <authorList>
            <person name="Will S."/>
            <person name="Neumann-Schaal M."/>
            <person name="Henke P."/>
        </authorList>
    </citation>
    <scope>NUCLEOTIDE SEQUENCE</scope>
    <source>
        <strain evidence="1">PCC 7102</strain>
    </source>
</reference>
<name>A0A3S1AXX7_9CYAN</name>
<proteinExistence type="predicted"/>
<reference evidence="1" key="2">
    <citation type="journal article" date="2019" name="Genome Biol. Evol.">
        <title>Day and night: Metabolic profiles and evolutionary relationships of six axenic non-marine cyanobacteria.</title>
        <authorList>
            <person name="Will S.E."/>
            <person name="Henke P."/>
            <person name="Boedeker C."/>
            <person name="Huang S."/>
            <person name="Brinkmann H."/>
            <person name="Rohde M."/>
            <person name="Jarek M."/>
            <person name="Friedl T."/>
            <person name="Seufert S."/>
            <person name="Schumacher M."/>
            <person name="Overmann J."/>
            <person name="Neumann-Schaal M."/>
            <person name="Petersen J."/>
        </authorList>
    </citation>
    <scope>NUCLEOTIDE SEQUENCE [LARGE SCALE GENOMIC DNA]</scope>
    <source>
        <strain evidence="1">PCC 7102</strain>
    </source>
</reference>
<gene>
    <name evidence="1" type="ORF">DSM106972_070630</name>
</gene>